<feature type="compositionally biased region" description="Low complexity" evidence="1">
    <location>
        <begin position="238"/>
        <end position="247"/>
    </location>
</feature>
<dbReference type="EMBL" id="JALLBG020000227">
    <property type="protein sequence ID" value="KAL3758672.1"/>
    <property type="molecule type" value="Genomic_DNA"/>
</dbReference>
<evidence type="ECO:0000256" key="1">
    <source>
        <dbReference type="SAM" id="MobiDB-lite"/>
    </source>
</evidence>
<reference evidence="3 4" key="1">
    <citation type="submission" date="2024-10" db="EMBL/GenBank/DDBJ databases">
        <title>Updated reference genomes for cyclostephanoid diatoms.</title>
        <authorList>
            <person name="Roberts W.R."/>
            <person name="Alverson A.J."/>
        </authorList>
    </citation>
    <scope>NUCLEOTIDE SEQUENCE [LARGE SCALE GENOMIC DNA]</scope>
    <source>
        <strain evidence="3 4">AJA232-27</strain>
    </source>
</reference>
<feature type="compositionally biased region" description="Low complexity" evidence="1">
    <location>
        <begin position="101"/>
        <end position="120"/>
    </location>
</feature>
<keyword evidence="2" id="KW-0732">Signal</keyword>
<feature type="signal peptide" evidence="2">
    <location>
        <begin position="1"/>
        <end position="20"/>
    </location>
</feature>
<sequence length="324" mass="35020">MGALSIVNAIAISTVGITAATECYPTFHSGKSYMNGEWASASARTVTPIFVYNFQCTSDDDMCSNDDYAPGSINSDLAWTRDSTPCSVNQTDDNILQTDESSSVSDSISRTPNLQATTPTHQPPITQPTNVGLVTAGLTTFEPTSYPTYYGDDDDAYMPSRKPTMKPQYATNPQPHPGVVVSMKPQYAPNPQPHPGGAGVVVSIKPQYAPNHQPHPGGAGGAGVVVLGGGQPHRHHGQPQPHAGQPQLHHRPHSRPHTPTNQCQCPCSDLRSKSSKHAKKSNDWWPSTERDQNQNLCPCPCEAVVVPPPSCYRCRTHIGQMYRD</sequence>
<feature type="chain" id="PRO_5044861277" evidence="2">
    <location>
        <begin position="21"/>
        <end position="324"/>
    </location>
</feature>
<feature type="compositionally biased region" description="Gly residues" evidence="1">
    <location>
        <begin position="217"/>
        <end position="231"/>
    </location>
</feature>
<accession>A0ABD3M4X1</accession>
<proteinExistence type="predicted"/>
<feature type="region of interest" description="Disordered" evidence="1">
    <location>
        <begin position="98"/>
        <end position="130"/>
    </location>
</feature>
<organism evidence="3 4">
    <name type="scientific">Discostella pseudostelligera</name>
    <dbReference type="NCBI Taxonomy" id="259834"/>
    <lineage>
        <taxon>Eukaryota</taxon>
        <taxon>Sar</taxon>
        <taxon>Stramenopiles</taxon>
        <taxon>Ochrophyta</taxon>
        <taxon>Bacillariophyta</taxon>
        <taxon>Coscinodiscophyceae</taxon>
        <taxon>Thalassiosirophycidae</taxon>
        <taxon>Stephanodiscales</taxon>
        <taxon>Stephanodiscaceae</taxon>
        <taxon>Discostella</taxon>
    </lineage>
</organism>
<comment type="caution">
    <text evidence="3">The sequence shown here is derived from an EMBL/GenBank/DDBJ whole genome shotgun (WGS) entry which is preliminary data.</text>
</comment>
<name>A0ABD3M4X1_9STRA</name>
<protein>
    <submittedName>
        <fullName evidence="3">Uncharacterized protein</fullName>
    </submittedName>
</protein>
<feature type="region of interest" description="Disordered" evidence="1">
    <location>
        <begin position="207"/>
        <end position="292"/>
    </location>
</feature>
<dbReference type="AlphaFoldDB" id="A0ABD3M4X1"/>
<keyword evidence="4" id="KW-1185">Reference proteome</keyword>
<dbReference type="Proteomes" id="UP001530293">
    <property type="component" value="Unassembled WGS sequence"/>
</dbReference>
<evidence type="ECO:0000313" key="4">
    <source>
        <dbReference type="Proteomes" id="UP001530293"/>
    </source>
</evidence>
<evidence type="ECO:0000313" key="3">
    <source>
        <dbReference type="EMBL" id="KAL3758672.1"/>
    </source>
</evidence>
<evidence type="ECO:0000256" key="2">
    <source>
        <dbReference type="SAM" id="SignalP"/>
    </source>
</evidence>
<gene>
    <name evidence="3" type="ORF">ACHAWU_005258</name>
</gene>